<evidence type="ECO:0000256" key="6">
    <source>
        <dbReference type="ARBA" id="ARBA00022977"/>
    </source>
</evidence>
<evidence type="ECO:0000256" key="10">
    <source>
        <dbReference type="HAMAP-Rule" id="MF_00097"/>
    </source>
</evidence>
<feature type="binding site" evidence="10">
    <location>
        <begin position="139"/>
        <end position="141"/>
    </location>
    <ligand>
        <name>2-[(2R,5Z)-2-carboxy-4-methylthiazol-5(2H)-ylidene]ethyl phosphate</name>
        <dbReference type="ChEBI" id="CHEBI:62899"/>
    </ligand>
</feature>
<keyword evidence="6 10" id="KW-0784">Thiamine biosynthesis</keyword>
<evidence type="ECO:0000256" key="4">
    <source>
        <dbReference type="ARBA" id="ARBA00022723"/>
    </source>
</evidence>
<evidence type="ECO:0000256" key="7">
    <source>
        <dbReference type="ARBA" id="ARBA00047334"/>
    </source>
</evidence>
<evidence type="ECO:0000256" key="12">
    <source>
        <dbReference type="RuleBase" id="RU004253"/>
    </source>
</evidence>
<dbReference type="AlphaFoldDB" id="A0A532V296"/>
<comment type="catalytic activity">
    <reaction evidence="7 10 11">
        <text>4-methyl-5-(2-phosphooxyethyl)-thiazole + 4-amino-2-methyl-5-(diphosphooxymethyl)pyrimidine + H(+) = thiamine phosphate + diphosphate</text>
        <dbReference type="Rhea" id="RHEA:22328"/>
        <dbReference type="ChEBI" id="CHEBI:15378"/>
        <dbReference type="ChEBI" id="CHEBI:33019"/>
        <dbReference type="ChEBI" id="CHEBI:37575"/>
        <dbReference type="ChEBI" id="CHEBI:57841"/>
        <dbReference type="ChEBI" id="CHEBI:58296"/>
        <dbReference type="EC" id="2.5.1.3"/>
    </reaction>
</comment>
<keyword evidence="3 10" id="KW-0808">Transferase</keyword>
<dbReference type="GO" id="GO:0009229">
    <property type="term" value="P:thiamine diphosphate biosynthetic process"/>
    <property type="evidence" value="ECO:0007669"/>
    <property type="project" value="UniProtKB-UniRule"/>
</dbReference>
<dbReference type="Pfam" id="PF02581">
    <property type="entry name" value="TMP-TENI"/>
    <property type="match status" value="1"/>
</dbReference>
<dbReference type="InterPro" id="IPR013785">
    <property type="entry name" value="Aldolase_TIM"/>
</dbReference>
<dbReference type="Gene3D" id="3.20.20.70">
    <property type="entry name" value="Aldolase class I"/>
    <property type="match status" value="1"/>
</dbReference>
<comment type="catalytic activity">
    <reaction evidence="9 10 11">
        <text>2-[(2R,5Z)-2-carboxy-4-methylthiazol-5(2H)-ylidene]ethyl phosphate + 4-amino-2-methyl-5-(diphosphooxymethyl)pyrimidine + 2 H(+) = thiamine phosphate + CO2 + diphosphate</text>
        <dbReference type="Rhea" id="RHEA:47844"/>
        <dbReference type="ChEBI" id="CHEBI:15378"/>
        <dbReference type="ChEBI" id="CHEBI:16526"/>
        <dbReference type="ChEBI" id="CHEBI:33019"/>
        <dbReference type="ChEBI" id="CHEBI:37575"/>
        <dbReference type="ChEBI" id="CHEBI:57841"/>
        <dbReference type="ChEBI" id="CHEBI:62899"/>
        <dbReference type="EC" id="2.5.1.3"/>
    </reaction>
</comment>
<feature type="binding site" evidence="10">
    <location>
        <position position="113"/>
    </location>
    <ligand>
        <name>4-amino-2-methyl-5-(diphosphooxymethyl)pyrimidine</name>
        <dbReference type="ChEBI" id="CHEBI:57841"/>
    </ligand>
</feature>
<dbReference type="HAMAP" id="MF_00097">
    <property type="entry name" value="TMP_synthase"/>
    <property type="match status" value="1"/>
</dbReference>
<protein>
    <recommendedName>
        <fullName evidence="10">Thiamine-phosphate synthase</fullName>
        <shortName evidence="10">TP synthase</shortName>
        <shortName evidence="10">TPS</shortName>
        <ecNumber evidence="10">2.5.1.3</ecNumber>
    </recommendedName>
    <alternativeName>
        <fullName evidence="10">Thiamine-phosphate pyrophosphorylase</fullName>
        <shortName evidence="10">TMP pyrophosphorylase</shortName>
        <shortName evidence="10">TMP-PPase</shortName>
    </alternativeName>
</protein>
<comment type="pathway">
    <text evidence="2 10 12">Cofactor biosynthesis; thiamine diphosphate biosynthesis; thiamine phosphate from 4-amino-2-methyl-5-diphosphomethylpyrimidine and 4-methyl-5-(2-phosphoethyl)-thiazole: step 1/1.</text>
</comment>
<evidence type="ECO:0000313" key="14">
    <source>
        <dbReference type="EMBL" id="TKJ41259.1"/>
    </source>
</evidence>
<organism evidence="14 15">
    <name type="scientific">candidate division LCP-89 bacterium B3_LCP</name>
    <dbReference type="NCBI Taxonomy" id="2012998"/>
    <lineage>
        <taxon>Bacteria</taxon>
        <taxon>Pseudomonadati</taxon>
        <taxon>Bacteria division LCP-89</taxon>
    </lineage>
</organism>
<feature type="domain" description="Thiamine phosphate synthase/TenI" evidence="13">
    <location>
        <begin position="12"/>
        <end position="193"/>
    </location>
</feature>
<feature type="binding site" evidence="10">
    <location>
        <position position="142"/>
    </location>
    <ligand>
        <name>4-amino-2-methyl-5-(diphosphooxymethyl)pyrimidine</name>
        <dbReference type="ChEBI" id="CHEBI:57841"/>
    </ligand>
</feature>
<evidence type="ECO:0000256" key="11">
    <source>
        <dbReference type="RuleBase" id="RU003826"/>
    </source>
</evidence>
<name>A0A532V296_UNCL8</name>
<evidence type="ECO:0000256" key="2">
    <source>
        <dbReference type="ARBA" id="ARBA00005165"/>
    </source>
</evidence>
<feature type="binding site" evidence="10">
    <location>
        <position position="94"/>
    </location>
    <ligand>
        <name>Mg(2+)</name>
        <dbReference type="ChEBI" id="CHEBI:18420"/>
    </ligand>
</feature>
<dbReference type="EMBL" id="NJBN01000003">
    <property type="protein sequence ID" value="TKJ41259.1"/>
    <property type="molecule type" value="Genomic_DNA"/>
</dbReference>
<comment type="caution">
    <text evidence="14">The sequence shown here is derived from an EMBL/GenBank/DDBJ whole genome shotgun (WGS) entry which is preliminary data.</text>
</comment>
<evidence type="ECO:0000256" key="8">
    <source>
        <dbReference type="ARBA" id="ARBA00047851"/>
    </source>
</evidence>
<comment type="cofactor">
    <cofactor evidence="10">
        <name>Mg(2+)</name>
        <dbReference type="ChEBI" id="CHEBI:18420"/>
    </cofactor>
    <text evidence="10">Binds 1 Mg(2+) ion per subunit.</text>
</comment>
<evidence type="ECO:0000256" key="5">
    <source>
        <dbReference type="ARBA" id="ARBA00022842"/>
    </source>
</evidence>
<dbReference type="FunFam" id="3.20.20.70:FF:000096">
    <property type="entry name" value="Thiamine-phosphate synthase"/>
    <property type="match status" value="1"/>
</dbReference>
<proteinExistence type="inferred from homology"/>
<dbReference type="Proteomes" id="UP000319619">
    <property type="component" value="Unassembled WGS sequence"/>
</dbReference>
<dbReference type="CDD" id="cd00564">
    <property type="entry name" value="TMP_TenI"/>
    <property type="match status" value="1"/>
</dbReference>
<dbReference type="GO" id="GO:0005737">
    <property type="term" value="C:cytoplasm"/>
    <property type="evidence" value="ECO:0007669"/>
    <property type="project" value="TreeGrafter"/>
</dbReference>
<dbReference type="InterPro" id="IPR034291">
    <property type="entry name" value="TMP_synthase"/>
</dbReference>
<dbReference type="GO" id="GO:0004789">
    <property type="term" value="F:thiamine-phosphate diphosphorylase activity"/>
    <property type="evidence" value="ECO:0007669"/>
    <property type="project" value="UniProtKB-UniRule"/>
</dbReference>
<dbReference type="SUPFAM" id="SSF51391">
    <property type="entry name" value="Thiamin phosphate synthase"/>
    <property type="match status" value="1"/>
</dbReference>
<reference evidence="14 15" key="1">
    <citation type="submission" date="2017-06" db="EMBL/GenBank/DDBJ databases">
        <title>Novel microbial phyla capable of carbon fixation and sulfur reduction in deep-sea sediments.</title>
        <authorList>
            <person name="Huang J."/>
            <person name="Baker B."/>
            <person name="Wang Y."/>
        </authorList>
    </citation>
    <scope>NUCLEOTIDE SEQUENCE [LARGE SCALE GENOMIC DNA]</scope>
    <source>
        <strain evidence="14">B3_LCP</strain>
    </source>
</reference>
<evidence type="ECO:0000256" key="1">
    <source>
        <dbReference type="ARBA" id="ARBA00003814"/>
    </source>
</evidence>
<dbReference type="PANTHER" id="PTHR20857">
    <property type="entry name" value="THIAMINE-PHOSPHATE PYROPHOSPHORYLASE"/>
    <property type="match status" value="1"/>
</dbReference>
<keyword evidence="4 10" id="KW-0479">Metal-binding</keyword>
<dbReference type="GO" id="GO:0000287">
    <property type="term" value="F:magnesium ion binding"/>
    <property type="evidence" value="ECO:0007669"/>
    <property type="project" value="UniProtKB-UniRule"/>
</dbReference>
<evidence type="ECO:0000256" key="9">
    <source>
        <dbReference type="ARBA" id="ARBA00047883"/>
    </source>
</evidence>
<feature type="binding site" evidence="10">
    <location>
        <begin position="190"/>
        <end position="191"/>
    </location>
    <ligand>
        <name>2-[(2R,5Z)-2-carboxy-4-methylthiazol-5(2H)-ylidene]ethyl phosphate</name>
        <dbReference type="ChEBI" id="CHEBI:62899"/>
    </ligand>
</feature>
<evidence type="ECO:0000313" key="15">
    <source>
        <dbReference type="Proteomes" id="UP000319619"/>
    </source>
</evidence>
<accession>A0A532V296</accession>
<dbReference type="GO" id="GO:0009228">
    <property type="term" value="P:thiamine biosynthetic process"/>
    <property type="evidence" value="ECO:0007669"/>
    <property type="project" value="UniProtKB-KW"/>
</dbReference>
<dbReference type="InterPro" id="IPR022998">
    <property type="entry name" value="ThiamineP_synth_TenI"/>
</dbReference>
<feature type="binding site" evidence="10">
    <location>
        <position position="170"/>
    </location>
    <ligand>
        <name>2-[(2R,5Z)-2-carboxy-4-methylthiazol-5(2H)-ylidene]ethyl phosphate</name>
        <dbReference type="ChEBI" id="CHEBI:62899"/>
    </ligand>
</feature>
<comment type="function">
    <text evidence="1 10">Condenses 4-methyl-5-(beta-hydroxyethyl)thiazole monophosphate (THZ-P) and 2-methyl-4-amino-5-hydroxymethyl pyrimidine pyrophosphate (HMP-PP) to form thiamine monophosphate (TMP).</text>
</comment>
<comment type="similarity">
    <text evidence="10 11">Belongs to the thiamine-phosphate synthase family.</text>
</comment>
<gene>
    <name evidence="10 14" type="primary">thiE</name>
    <name evidence="14" type="ORF">CEE37_06220</name>
</gene>
<feature type="binding site" evidence="10">
    <location>
        <begin position="42"/>
        <end position="46"/>
    </location>
    <ligand>
        <name>4-amino-2-methyl-5-(diphosphooxymethyl)pyrimidine</name>
        <dbReference type="ChEBI" id="CHEBI:57841"/>
    </ligand>
</feature>
<comment type="catalytic activity">
    <reaction evidence="8 10 11">
        <text>2-(2-carboxy-4-methylthiazol-5-yl)ethyl phosphate + 4-amino-2-methyl-5-(diphosphooxymethyl)pyrimidine + 2 H(+) = thiamine phosphate + CO2 + diphosphate</text>
        <dbReference type="Rhea" id="RHEA:47848"/>
        <dbReference type="ChEBI" id="CHEBI:15378"/>
        <dbReference type="ChEBI" id="CHEBI:16526"/>
        <dbReference type="ChEBI" id="CHEBI:33019"/>
        <dbReference type="ChEBI" id="CHEBI:37575"/>
        <dbReference type="ChEBI" id="CHEBI:57841"/>
        <dbReference type="ChEBI" id="CHEBI:62890"/>
        <dbReference type="EC" id="2.5.1.3"/>
    </reaction>
</comment>
<dbReference type="EC" id="2.5.1.3" evidence="10"/>
<feature type="binding site" evidence="10">
    <location>
        <position position="74"/>
    </location>
    <ligand>
        <name>4-amino-2-methyl-5-(diphosphooxymethyl)pyrimidine</name>
        <dbReference type="ChEBI" id="CHEBI:57841"/>
    </ligand>
</feature>
<dbReference type="UniPathway" id="UPA00060">
    <property type="reaction ID" value="UER00141"/>
</dbReference>
<evidence type="ECO:0000259" key="13">
    <source>
        <dbReference type="Pfam" id="PF02581"/>
    </source>
</evidence>
<sequence>MVPKDNSLNFDLYPVTCEKLSNGRTNLEVLDELIAGGAKVVQLREKDLSDRDFFELATEFRRRTFQAGMTLIINDRVDICRAVEADGVHLGQDDFPLKTARRMLGPQTIIGVSTHSIEEAVQAEKEGADYINVGPIFATQTKEHTGTPVGIELFRKVNDLVNIPITVMGGIKLENLQQVLDAGVKRVAVVTGIISSDDIAIAVREFRRRITEVTVGEDL</sequence>
<dbReference type="NCBIfam" id="TIGR00693">
    <property type="entry name" value="thiE"/>
    <property type="match status" value="1"/>
</dbReference>
<dbReference type="PANTHER" id="PTHR20857:SF15">
    <property type="entry name" value="THIAMINE-PHOSPHATE SYNTHASE"/>
    <property type="match status" value="1"/>
</dbReference>
<keyword evidence="5 10" id="KW-0460">Magnesium</keyword>
<dbReference type="InterPro" id="IPR036206">
    <property type="entry name" value="ThiamineP_synth_sf"/>
</dbReference>
<feature type="binding site" evidence="10">
    <location>
        <position position="75"/>
    </location>
    <ligand>
        <name>Mg(2+)</name>
        <dbReference type="ChEBI" id="CHEBI:18420"/>
    </ligand>
</feature>
<evidence type="ECO:0000256" key="3">
    <source>
        <dbReference type="ARBA" id="ARBA00022679"/>
    </source>
</evidence>